<organism evidence="2 3">
    <name type="scientific">Sulfuriroseicoccus oceanibius</name>
    <dbReference type="NCBI Taxonomy" id="2707525"/>
    <lineage>
        <taxon>Bacteria</taxon>
        <taxon>Pseudomonadati</taxon>
        <taxon>Verrucomicrobiota</taxon>
        <taxon>Verrucomicrobiia</taxon>
        <taxon>Verrucomicrobiales</taxon>
        <taxon>Verrucomicrobiaceae</taxon>
        <taxon>Sulfuriroseicoccus</taxon>
    </lineage>
</organism>
<dbReference type="GO" id="GO:0030643">
    <property type="term" value="P:intracellular phosphate ion homeostasis"/>
    <property type="evidence" value="ECO:0007669"/>
    <property type="project" value="InterPro"/>
</dbReference>
<accession>A0A6B3L9M8</accession>
<dbReference type="Gene3D" id="1.20.58.220">
    <property type="entry name" value="Phosphate transport system protein phou homolog 2, domain 2"/>
    <property type="match status" value="1"/>
</dbReference>
<dbReference type="Pfam" id="PF01895">
    <property type="entry name" value="PhoU"/>
    <property type="match status" value="1"/>
</dbReference>
<dbReference type="SUPFAM" id="SSF109755">
    <property type="entry name" value="PhoU-like"/>
    <property type="match status" value="1"/>
</dbReference>
<evidence type="ECO:0000313" key="3">
    <source>
        <dbReference type="Proteomes" id="UP000475117"/>
    </source>
</evidence>
<dbReference type="InterPro" id="IPR026022">
    <property type="entry name" value="PhoU_dom"/>
</dbReference>
<dbReference type="RefSeq" id="WP_164361394.1">
    <property type="nucleotide sequence ID" value="NZ_CP066776.1"/>
</dbReference>
<gene>
    <name evidence="2" type="ORF">G3M56_006705</name>
</gene>
<dbReference type="Proteomes" id="UP000475117">
    <property type="component" value="Chromosome"/>
</dbReference>
<protein>
    <submittedName>
        <fullName evidence="2">Uncharacterized protein</fullName>
    </submittedName>
</protein>
<sequence>MINQTPHISSELEGAFKRVNQDLLTMASRSRAALADAAKGFLTRDNALCEATIEADDQIDRLENEINRALIELQLRFRPVAIDMRTTIASMHLCSAFERIGDQSVTIARRALVLNTTPKHRLADGMEHLYVSTRKHFEDCLISYTERNPELAVESIEASKPLREQINQTIDNLADELVEGSSAEDLQTVIDLIVVARCMRNVVKQSINVAREVLFLNEEAV</sequence>
<proteinExistence type="inferred from homology"/>
<dbReference type="KEGG" id="soa:G3M56_006705"/>
<dbReference type="InterPro" id="IPR028366">
    <property type="entry name" value="PhoU"/>
</dbReference>
<name>A0A6B3L9M8_9BACT</name>
<keyword evidence="3" id="KW-1185">Reference proteome</keyword>
<dbReference type="InterPro" id="IPR038078">
    <property type="entry name" value="PhoU-like_sf"/>
</dbReference>
<dbReference type="PANTHER" id="PTHR42930:SF3">
    <property type="entry name" value="PHOSPHATE-SPECIFIC TRANSPORT SYSTEM ACCESSORY PROTEIN PHOU"/>
    <property type="match status" value="1"/>
</dbReference>
<dbReference type="AlphaFoldDB" id="A0A6B3L9M8"/>
<dbReference type="EMBL" id="CP066776">
    <property type="protein sequence ID" value="QQL46259.1"/>
    <property type="molecule type" value="Genomic_DNA"/>
</dbReference>
<comment type="similarity">
    <text evidence="1">Belongs to the PhoU family.</text>
</comment>
<evidence type="ECO:0000256" key="1">
    <source>
        <dbReference type="ARBA" id="ARBA00008107"/>
    </source>
</evidence>
<reference evidence="2 3" key="1">
    <citation type="submission" date="2020-12" db="EMBL/GenBank/DDBJ databases">
        <title>Sulforoseuscoccus oceanibium gen. nov., sp. nov., a representative of the phylum Verrucomicrobia with special cytoplasmic membrane, and proposal of Sulforoseuscoccusaceae fam. nov.</title>
        <authorList>
            <person name="Xi F."/>
        </authorList>
    </citation>
    <scope>NUCLEOTIDE SEQUENCE [LARGE SCALE GENOMIC DNA]</scope>
    <source>
        <strain evidence="2 3">T37</strain>
    </source>
</reference>
<dbReference type="GO" id="GO:0045936">
    <property type="term" value="P:negative regulation of phosphate metabolic process"/>
    <property type="evidence" value="ECO:0007669"/>
    <property type="project" value="InterPro"/>
</dbReference>
<dbReference type="PANTHER" id="PTHR42930">
    <property type="entry name" value="PHOSPHATE-SPECIFIC TRANSPORT SYSTEM ACCESSORY PROTEIN PHOU"/>
    <property type="match status" value="1"/>
</dbReference>
<evidence type="ECO:0000313" key="2">
    <source>
        <dbReference type="EMBL" id="QQL46259.1"/>
    </source>
</evidence>